<protein>
    <submittedName>
        <fullName evidence="15">Peptidase domain-containing ABC transporter</fullName>
    </submittedName>
</protein>
<dbReference type="InterPro" id="IPR005074">
    <property type="entry name" value="Peptidase_C39"/>
</dbReference>
<evidence type="ECO:0000256" key="8">
    <source>
        <dbReference type="ARBA" id="ARBA00022840"/>
    </source>
</evidence>
<dbReference type="SUPFAM" id="SSF90123">
    <property type="entry name" value="ABC transporter transmembrane region"/>
    <property type="match status" value="1"/>
</dbReference>
<evidence type="ECO:0000259" key="13">
    <source>
        <dbReference type="PROSITE" id="PS50929"/>
    </source>
</evidence>
<dbReference type="GO" id="GO:0006508">
    <property type="term" value="P:proteolysis"/>
    <property type="evidence" value="ECO:0007669"/>
    <property type="project" value="InterPro"/>
</dbReference>
<dbReference type="OrthoDB" id="9762778at2"/>
<evidence type="ECO:0000313" key="16">
    <source>
        <dbReference type="Proteomes" id="UP000255036"/>
    </source>
</evidence>
<dbReference type="Gene3D" id="3.40.50.300">
    <property type="entry name" value="P-loop containing nucleotide triphosphate hydrolases"/>
    <property type="match status" value="1"/>
</dbReference>
<dbReference type="AlphaFoldDB" id="A0A371AW78"/>
<feature type="transmembrane region" description="Helical" evidence="11">
    <location>
        <begin position="194"/>
        <end position="215"/>
    </location>
</feature>
<proteinExistence type="predicted"/>
<dbReference type="SMART" id="SM00382">
    <property type="entry name" value="AAA"/>
    <property type="match status" value="1"/>
</dbReference>
<evidence type="ECO:0000256" key="4">
    <source>
        <dbReference type="ARBA" id="ARBA00022692"/>
    </source>
</evidence>
<evidence type="ECO:0000256" key="11">
    <source>
        <dbReference type="SAM" id="Phobius"/>
    </source>
</evidence>
<dbReference type="InterPro" id="IPR036640">
    <property type="entry name" value="ABC1_TM_sf"/>
</dbReference>
<dbReference type="GO" id="GO:0008234">
    <property type="term" value="F:cysteine-type peptidase activity"/>
    <property type="evidence" value="ECO:0007669"/>
    <property type="project" value="UniProtKB-KW"/>
</dbReference>
<keyword evidence="4 11" id="KW-0812">Transmembrane</keyword>
<keyword evidence="8" id="KW-0067">ATP-binding</keyword>
<evidence type="ECO:0000259" key="14">
    <source>
        <dbReference type="PROSITE" id="PS50990"/>
    </source>
</evidence>
<dbReference type="GO" id="GO:0015421">
    <property type="term" value="F:ABC-type oligopeptide transporter activity"/>
    <property type="evidence" value="ECO:0007669"/>
    <property type="project" value="TreeGrafter"/>
</dbReference>
<dbReference type="PROSITE" id="PS00211">
    <property type="entry name" value="ABC_TRANSPORTER_1"/>
    <property type="match status" value="1"/>
</dbReference>
<dbReference type="CDD" id="cd18555">
    <property type="entry name" value="ABC_6TM_T1SS_like"/>
    <property type="match status" value="1"/>
</dbReference>
<keyword evidence="10 11" id="KW-0472">Membrane</keyword>
<feature type="transmembrane region" description="Helical" evidence="11">
    <location>
        <begin position="379"/>
        <end position="402"/>
    </location>
</feature>
<evidence type="ECO:0000256" key="7">
    <source>
        <dbReference type="ARBA" id="ARBA00022807"/>
    </source>
</evidence>
<gene>
    <name evidence="15" type="ORF">DWV06_08195</name>
</gene>
<evidence type="ECO:0000256" key="3">
    <source>
        <dbReference type="ARBA" id="ARBA00022475"/>
    </source>
</evidence>
<organism evidence="15 16">
    <name type="scientific">Anaerosacchariphilus polymeriproducens</name>
    <dbReference type="NCBI Taxonomy" id="1812858"/>
    <lineage>
        <taxon>Bacteria</taxon>
        <taxon>Bacillati</taxon>
        <taxon>Bacillota</taxon>
        <taxon>Clostridia</taxon>
        <taxon>Lachnospirales</taxon>
        <taxon>Lachnospiraceae</taxon>
        <taxon>Anaerosacchariphilus</taxon>
    </lineage>
</organism>
<keyword evidence="9 11" id="KW-1133">Transmembrane helix</keyword>
<dbReference type="InterPro" id="IPR027417">
    <property type="entry name" value="P-loop_NTPase"/>
</dbReference>
<dbReference type="PROSITE" id="PS50929">
    <property type="entry name" value="ABC_TM1F"/>
    <property type="match status" value="1"/>
</dbReference>
<dbReference type="PROSITE" id="PS50990">
    <property type="entry name" value="PEPTIDASE_C39"/>
    <property type="match status" value="1"/>
</dbReference>
<sequence length="706" mass="80829">MKKVRFIEQMEHSECGLACVSMLCNHYQYNINLSKLREIYGVPVGGYTLFQLKQILSDFKIESKGIKILDLDALDKSFFPFIAFWENKHFVIVERAGRNKVLIVDPASGRRWIDRQEFNKNFSQSALIAKPGEEFQSYKDSNSVHYFLSILKKNKPLLVKLCLTSILVQAISLFIPIAMQQLIDKVIATINMSFLNKVGICIVFFGVLFYFLNLFRSFMIVKLQVLFDNELMTKLLSHLLNLPYSFFTNRSTGELLYRVNSNLIIRQILTQRFVSIFIDSLLIFIYLFMMFNYSASLSIIVLVVSCILILVSVFHSYKINQITNLELLQQTLVQKSLNETINGIMTIKSMGKEEVFYSNWKEPFNLQLKHSKEKGNWSAVLSNISNIIQIVFPIFLIWYGSFSLSESFFTLGMLVAFNTLASSFMQPVISLSSSYTDIMVLKTYLNKLYDIINTNTEQGLLEESHQIKDGDINLENIYFKYSMFDDYTLKNLSLRITPGEKIAIVGKSGSGKSTLLKILLGLYPPQQGNVTIDGVNVNHINIRDYRKQIGIVLQEPQLFNSTIKENIIFGNKDIDDKYVNAVSKKAGIEEIIKSLPLGLETILSEKGINLSGGQRQKIALARALIHNPKILFMDEPTSSLDNEAEKDFMNQIFKLDTTCVVISHRLSTIDKFNRILVMDHGEIVEQGTHKELLDLKGYYYNIYKNG</sequence>
<dbReference type="GO" id="GO:0005524">
    <property type="term" value="F:ATP binding"/>
    <property type="evidence" value="ECO:0007669"/>
    <property type="project" value="UniProtKB-KW"/>
</dbReference>
<dbReference type="EMBL" id="QRCT01000019">
    <property type="protein sequence ID" value="RDU23828.1"/>
    <property type="molecule type" value="Genomic_DNA"/>
</dbReference>
<dbReference type="PANTHER" id="PTHR43394:SF1">
    <property type="entry name" value="ATP-BINDING CASSETTE SUB-FAMILY B MEMBER 10, MITOCHONDRIAL"/>
    <property type="match status" value="1"/>
</dbReference>
<dbReference type="Gene3D" id="1.20.1560.10">
    <property type="entry name" value="ABC transporter type 1, transmembrane domain"/>
    <property type="match status" value="1"/>
</dbReference>
<keyword evidence="3" id="KW-1003">Cell membrane</keyword>
<keyword evidence="5" id="KW-0547">Nucleotide-binding</keyword>
<evidence type="ECO:0000256" key="6">
    <source>
        <dbReference type="ARBA" id="ARBA00022801"/>
    </source>
</evidence>
<feature type="domain" description="ABC transporter" evidence="12">
    <location>
        <begin position="472"/>
        <end position="705"/>
    </location>
</feature>
<dbReference type="SUPFAM" id="SSF52540">
    <property type="entry name" value="P-loop containing nucleoside triphosphate hydrolases"/>
    <property type="match status" value="1"/>
</dbReference>
<dbReference type="InterPro" id="IPR011527">
    <property type="entry name" value="ABC1_TM_dom"/>
</dbReference>
<comment type="caution">
    <text evidence="15">The sequence shown here is derived from an EMBL/GenBank/DDBJ whole genome shotgun (WGS) entry which is preliminary data.</text>
</comment>
<dbReference type="Pfam" id="PF00664">
    <property type="entry name" value="ABC_membrane"/>
    <property type="match status" value="1"/>
</dbReference>
<feature type="transmembrane region" description="Helical" evidence="11">
    <location>
        <begin position="297"/>
        <end position="317"/>
    </location>
</feature>
<feature type="domain" description="ABC transmembrane type-1" evidence="13">
    <location>
        <begin position="161"/>
        <end position="439"/>
    </location>
</feature>
<keyword evidence="7" id="KW-0645">Protease</keyword>
<dbReference type="InterPro" id="IPR017871">
    <property type="entry name" value="ABC_transporter-like_CS"/>
</dbReference>
<dbReference type="InterPro" id="IPR039421">
    <property type="entry name" value="Type_1_exporter"/>
</dbReference>
<evidence type="ECO:0000256" key="2">
    <source>
        <dbReference type="ARBA" id="ARBA00022448"/>
    </source>
</evidence>
<dbReference type="InterPro" id="IPR003439">
    <property type="entry name" value="ABC_transporter-like_ATP-bd"/>
</dbReference>
<dbReference type="PROSITE" id="PS50893">
    <property type="entry name" value="ABC_TRANSPORTER_2"/>
    <property type="match status" value="1"/>
</dbReference>
<dbReference type="GO" id="GO:0005886">
    <property type="term" value="C:plasma membrane"/>
    <property type="evidence" value="ECO:0007669"/>
    <property type="project" value="UniProtKB-SubCell"/>
</dbReference>
<evidence type="ECO:0000256" key="5">
    <source>
        <dbReference type="ARBA" id="ARBA00022741"/>
    </source>
</evidence>
<evidence type="ECO:0000259" key="12">
    <source>
        <dbReference type="PROSITE" id="PS50893"/>
    </source>
</evidence>
<feature type="transmembrane region" description="Helical" evidence="11">
    <location>
        <begin position="273"/>
        <end position="291"/>
    </location>
</feature>
<evidence type="ECO:0000256" key="9">
    <source>
        <dbReference type="ARBA" id="ARBA00022989"/>
    </source>
</evidence>
<dbReference type="RefSeq" id="WP_115481697.1">
    <property type="nucleotide sequence ID" value="NZ_QRCT01000019.1"/>
</dbReference>
<evidence type="ECO:0000256" key="1">
    <source>
        <dbReference type="ARBA" id="ARBA00004651"/>
    </source>
</evidence>
<name>A0A371AW78_9FIRM</name>
<dbReference type="Gene3D" id="3.90.70.10">
    <property type="entry name" value="Cysteine proteinases"/>
    <property type="match status" value="1"/>
</dbReference>
<dbReference type="Pfam" id="PF03412">
    <property type="entry name" value="Peptidase_C39"/>
    <property type="match status" value="1"/>
</dbReference>
<keyword evidence="2" id="KW-0813">Transport</keyword>
<dbReference type="PANTHER" id="PTHR43394">
    <property type="entry name" value="ATP-DEPENDENT PERMEASE MDL1, MITOCHONDRIAL"/>
    <property type="match status" value="1"/>
</dbReference>
<feature type="transmembrane region" description="Helical" evidence="11">
    <location>
        <begin position="157"/>
        <end position="179"/>
    </location>
</feature>
<evidence type="ECO:0000313" key="15">
    <source>
        <dbReference type="EMBL" id="RDU23828.1"/>
    </source>
</evidence>
<dbReference type="FunFam" id="3.40.50.300:FF:000299">
    <property type="entry name" value="ABC transporter ATP-binding protein/permease"/>
    <property type="match status" value="1"/>
</dbReference>
<keyword evidence="7" id="KW-0788">Thiol protease</keyword>
<accession>A0A371AW78</accession>
<keyword evidence="6" id="KW-0378">Hydrolase</keyword>
<comment type="subcellular location">
    <subcellularLocation>
        <location evidence="1">Cell membrane</location>
        <topology evidence="1">Multi-pass membrane protein</topology>
    </subcellularLocation>
</comment>
<reference evidence="15 16" key="1">
    <citation type="submission" date="2018-07" db="EMBL/GenBank/DDBJ databases">
        <title>Anaerosacharophilus polymeroproducens gen. nov. sp. nov., an anaerobic bacterium isolated from salt field.</title>
        <authorList>
            <person name="Kim W."/>
            <person name="Yang S.-H."/>
            <person name="Oh J."/>
            <person name="Lee J.-H."/>
            <person name="Kwon K.K."/>
        </authorList>
    </citation>
    <scope>NUCLEOTIDE SEQUENCE [LARGE SCALE GENOMIC DNA]</scope>
    <source>
        <strain evidence="15 16">MCWD5</strain>
    </source>
</reference>
<dbReference type="Proteomes" id="UP000255036">
    <property type="component" value="Unassembled WGS sequence"/>
</dbReference>
<dbReference type="InterPro" id="IPR003593">
    <property type="entry name" value="AAA+_ATPase"/>
</dbReference>
<keyword evidence="16" id="KW-1185">Reference proteome</keyword>
<feature type="domain" description="Peptidase C39" evidence="14">
    <location>
        <begin position="9"/>
        <end position="129"/>
    </location>
</feature>
<dbReference type="Pfam" id="PF00005">
    <property type="entry name" value="ABC_tran"/>
    <property type="match status" value="1"/>
</dbReference>
<dbReference type="GO" id="GO:0016887">
    <property type="term" value="F:ATP hydrolysis activity"/>
    <property type="evidence" value="ECO:0007669"/>
    <property type="project" value="InterPro"/>
</dbReference>
<evidence type="ECO:0000256" key="10">
    <source>
        <dbReference type="ARBA" id="ARBA00023136"/>
    </source>
</evidence>